<gene>
    <name evidence="1" type="ORF">ACOLOM_LOCUS3802</name>
</gene>
<protein>
    <submittedName>
        <fullName evidence="1">5775_t:CDS:1</fullName>
    </submittedName>
</protein>
<reference evidence="1" key="1">
    <citation type="submission" date="2021-06" db="EMBL/GenBank/DDBJ databases">
        <authorList>
            <person name="Kallberg Y."/>
            <person name="Tangrot J."/>
            <person name="Rosling A."/>
        </authorList>
    </citation>
    <scope>NUCLEOTIDE SEQUENCE</scope>
    <source>
        <strain evidence="1">CL356</strain>
    </source>
</reference>
<sequence length="824" mass="93925">MRVFMQPALLATTFVHRSKPLTVTIWVLDDAHSSKLVIQLWSNLIDPRWASKDFKELRGDEASEVIGLGEEKMCRTFEVMVSTDDIGEGWYEFTARFKRECDEGWQWMGENQNSRVFVGNVTHNVKQKIETIDSIFCQKIDDGKRVDYVLQNNIDCWCVSSDTRFNDGQPTCVNFGRIRGVIQFLAIRRSSVWWTTPVTGAGKLDLQNMNAFYILIQQSTGHYVVLIPMVSGECTSSFQTDGDGNLQLITVNDGRSDGVAKFVIGCGEDPYAVSRACMEVIKISLGTRGKINEITNEQYYYDQLGYCTWNAFYKNVRDQYVMDTLQSLDKIGVHVGYVLLDDGWQQFNGRDQLESLEVDSRKFPKGLKGLINEAKKRFHYLKHFGVWHTLWGYWNGIDPFSKLSFSYKVEQVRKGDQLVYLIAPEDIQRFYQDLHGYLRDEGVSLVKVDSQGSFDLINSGETKHRQCLNIMQWMLSGPGMENSGNTGRPIFRDMFQSVHRFNEYHAAARAISGSPMYVTDSPYKHDVEVLNKCLVNTPTLAFPMSTRSTLTPSSFQKANLSTELPQKILRNESPALPSLSSLFQDSTKNDNLLKICNINKRIRVIGLWNCGKNTMIDQIFLQDIYGLEFFGLNVDDNTISHCAYAAYFFRNKKTLLIDPLNLDKRIPVMVQPEGFEILTVSPIDVSTGQNSRDDFIVMIACFGLVDKYNGSRAVHSAGFAIGKGGDEPTNAEDQGGRLYYSVELFGYGECGFLLDVKNGQISETRAYLRTKILNDEKVKYDWEKKLIVIRMDEEDMREDGFRSEGEKTNDDTLMVKLTLELVIR</sequence>
<name>A0ACA9LEF5_9GLOM</name>
<comment type="caution">
    <text evidence="1">The sequence shown here is derived from an EMBL/GenBank/DDBJ whole genome shotgun (WGS) entry which is preliminary data.</text>
</comment>
<dbReference type="EMBL" id="CAJVPT010005843">
    <property type="protein sequence ID" value="CAG8524454.1"/>
    <property type="molecule type" value="Genomic_DNA"/>
</dbReference>
<organism evidence="1 2">
    <name type="scientific">Acaulospora colombiana</name>
    <dbReference type="NCBI Taxonomy" id="27376"/>
    <lineage>
        <taxon>Eukaryota</taxon>
        <taxon>Fungi</taxon>
        <taxon>Fungi incertae sedis</taxon>
        <taxon>Mucoromycota</taxon>
        <taxon>Glomeromycotina</taxon>
        <taxon>Glomeromycetes</taxon>
        <taxon>Diversisporales</taxon>
        <taxon>Acaulosporaceae</taxon>
        <taxon>Acaulospora</taxon>
    </lineage>
</organism>
<keyword evidence="2" id="KW-1185">Reference proteome</keyword>
<accession>A0ACA9LEF5</accession>
<evidence type="ECO:0000313" key="1">
    <source>
        <dbReference type="EMBL" id="CAG8524454.1"/>
    </source>
</evidence>
<proteinExistence type="predicted"/>
<evidence type="ECO:0000313" key="2">
    <source>
        <dbReference type="Proteomes" id="UP000789525"/>
    </source>
</evidence>
<dbReference type="Proteomes" id="UP000789525">
    <property type="component" value="Unassembled WGS sequence"/>
</dbReference>